<evidence type="ECO:0000313" key="8">
    <source>
        <dbReference type="RefSeq" id="XP_006813325.1"/>
    </source>
</evidence>
<dbReference type="PANTHER" id="PTHR12570:SF92">
    <property type="entry name" value="SPICHTHYIN, ISOFORM B"/>
    <property type="match status" value="1"/>
</dbReference>
<comment type="subcellular location">
    <subcellularLocation>
        <location evidence="1">Membrane</location>
        <topology evidence="1">Multi-pass membrane protein</topology>
    </subcellularLocation>
</comment>
<evidence type="ECO:0000313" key="7">
    <source>
        <dbReference type="Proteomes" id="UP000694865"/>
    </source>
</evidence>
<evidence type="ECO:0000256" key="2">
    <source>
        <dbReference type="ARBA" id="ARBA00007230"/>
    </source>
</evidence>
<feature type="transmembrane region" description="Helical" evidence="6">
    <location>
        <begin position="209"/>
        <end position="228"/>
    </location>
</feature>
<dbReference type="Proteomes" id="UP000694865">
    <property type="component" value="Unplaced"/>
</dbReference>
<sequence>MDTVVDHDDEKANQDFYIGLTLAISSSIFIGSSFILKKKALIKLSKYAQRAGKLHFNLLYFLVGLGEFANFTAYAFAPASLVTPLGALSVLVAAVMSSFWLDEYLNLLGKIGCALSIIGSTVMIIHAPQEQNVETLVQLSIMMQQPGFITYSFIVFVASIVLIFYYAPQYGSRNVLIYITICSVIGSLSVMACKGLGIAVKQLLNGEPILMHPLFWILLISLITFITTQLNYLNKALDVFNTSVVTPIYYVFFTTSVITASAILFREWQQMNGKDIAGCFCGFLTIIVGIFLLHAFKDMDINIGNLPVTVRRLGSTSATHSRSNSNSNEILLNGLDNVINITTVKHSDSAILIEDDMKRDYHGEHEVF</sequence>
<keyword evidence="5 6" id="KW-0472">Membrane</keyword>
<dbReference type="Pfam" id="PF05653">
    <property type="entry name" value="Mg_trans_NIPA"/>
    <property type="match status" value="1"/>
</dbReference>
<dbReference type="InterPro" id="IPR037185">
    <property type="entry name" value="EmrE-like"/>
</dbReference>
<evidence type="ECO:0000256" key="3">
    <source>
        <dbReference type="ARBA" id="ARBA00022692"/>
    </source>
</evidence>
<evidence type="ECO:0000256" key="4">
    <source>
        <dbReference type="ARBA" id="ARBA00022989"/>
    </source>
</evidence>
<organism evidence="7 8">
    <name type="scientific">Saccoglossus kowalevskii</name>
    <name type="common">Acorn worm</name>
    <dbReference type="NCBI Taxonomy" id="10224"/>
    <lineage>
        <taxon>Eukaryota</taxon>
        <taxon>Metazoa</taxon>
        <taxon>Hemichordata</taxon>
        <taxon>Enteropneusta</taxon>
        <taxon>Harrimaniidae</taxon>
        <taxon>Saccoglossus</taxon>
    </lineage>
</organism>
<dbReference type="PANTHER" id="PTHR12570">
    <property type="match status" value="1"/>
</dbReference>
<accession>A0ABM0LZY4</accession>
<reference evidence="8" key="1">
    <citation type="submission" date="2025-08" db="UniProtKB">
        <authorList>
            <consortium name="RefSeq"/>
        </authorList>
    </citation>
    <scope>IDENTIFICATION</scope>
    <source>
        <tissue evidence="8">Testes</tissue>
    </source>
</reference>
<proteinExistence type="inferred from homology"/>
<keyword evidence="3 6" id="KW-0812">Transmembrane</keyword>
<feature type="transmembrane region" description="Helical" evidence="6">
    <location>
        <begin position="248"/>
        <end position="265"/>
    </location>
</feature>
<protein>
    <submittedName>
        <fullName evidence="8">Magnesium transporter NIPA2-like</fullName>
    </submittedName>
</protein>
<evidence type="ECO:0000256" key="5">
    <source>
        <dbReference type="ARBA" id="ARBA00023136"/>
    </source>
</evidence>
<dbReference type="RefSeq" id="XP_006813325.1">
    <property type="nucleotide sequence ID" value="XM_006813262.1"/>
</dbReference>
<feature type="transmembrane region" description="Helical" evidence="6">
    <location>
        <begin position="16"/>
        <end position="36"/>
    </location>
</feature>
<feature type="transmembrane region" description="Helical" evidence="6">
    <location>
        <begin position="57"/>
        <end position="76"/>
    </location>
</feature>
<feature type="transmembrane region" description="Helical" evidence="6">
    <location>
        <begin position="175"/>
        <end position="197"/>
    </location>
</feature>
<evidence type="ECO:0000256" key="6">
    <source>
        <dbReference type="SAM" id="Phobius"/>
    </source>
</evidence>
<dbReference type="GeneID" id="100369358"/>
<feature type="transmembrane region" description="Helical" evidence="6">
    <location>
        <begin position="277"/>
        <end position="296"/>
    </location>
</feature>
<gene>
    <name evidence="8" type="primary">LOC100369358</name>
</gene>
<keyword evidence="4 6" id="KW-1133">Transmembrane helix</keyword>
<comment type="similarity">
    <text evidence="2">Belongs to the NIPA family.</text>
</comment>
<name>A0ABM0LZY4_SACKO</name>
<dbReference type="InterPro" id="IPR008521">
    <property type="entry name" value="Mg_trans_NIPA"/>
</dbReference>
<keyword evidence="7" id="KW-1185">Reference proteome</keyword>
<evidence type="ECO:0000256" key="1">
    <source>
        <dbReference type="ARBA" id="ARBA00004141"/>
    </source>
</evidence>
<feature type="transmembrane region" description="Helical" evidence="6">
    <location>
        <begin position="148"/>
        <end position="169"/>
    </location>
</feature>
<dbReference type="SUPFAM" id="SSF103481">
    <property type="entry name" value="Multidrug resistance efflux transporter EmrE"/>
    <property type="match status" value="1"/>
</dbReference>